<dbReference type="STRING" id="1798183.GA0061080_10738"/>
<name>A0A1C4DGU1_9GAMM</name>
<reference evidence="3" key="1">
    <citation type="submission" date="2016-08" db="EMBL/GenBank/DDBJ databases">
        <authorList>
            <person name="Varghese N."/>
            <person name="Submissions Spin"/>
        </authorList>
    </citation>
    <scope>NUCLEOTIDE SEQUENCE [LARGE SCALE GENOMIC DNA]</scope>
    <source>
        <strain evidence="3">R-53144</strain>
    </source>
</reference>
<dbReference type="InterPro" id="IPR025272">
    <property type="entry name" value="SocA_Panacea"/>
</dbReference>
<evidence type="ECO:0000313" key="3">
    <source>
        <dbReference type="Proteomes" id="UP000199698"/>
    </source>
</evidence>
<sequence>MFNEEKVAQMAGYLLQKRGGRMNLLKLMKLLYLCDRESMNLYDESMSNDLWFSLDHGPILSRTYNLMNGSSDKPNEGWNKWISDRENHDLSLNFEPSEADFSELSIADLKIMDAIYDKFGHYNRWQLEKYTHDFCPEWTDPKGSSIPINPLSLFEKLGRSPKQLEDLSEWIKELDDMDKIACHMR</sequence>
<feature type="domain" description="Antitoxin SocA-like Panacea" evidence="1">
    <location>
        <begin position="27"/>
        <end position="138"/>
    </location>
</feature>
<dbReference type="Pfam" id="PF13274">
    <property type="entry name" value="SocA_Panacea"/>
    <property type="match status" value="1"/>
</dbReference>
<keyword evidence="3" id="KW-1185">Reference proteome</keyword>
<dbReference type="OrthoDB" id="9813053at2"/>
<organism evidence="2 3">
    <name type="scientific">Gilliamella intestini</name>
    <dbReference type="NCBI Taxonomy" id="1798183"/>
    <lineage>
        <taxon>Bacteria</taxon>
        <taxon>Pseudomonadati</taxon>
        <taxon>Pseudomonadota</taxon>
        <taxon>Gammaproteobacteria</taxon>
        <taxon>Orbales</taxon>
        <taxon>Orbaceae</taxon>
        <taxon>Gilliamella</taxon>
    </lineage>
</organism>
<accession>A0A1C4DGU1</accession>
<dbReference type="AlphaFoldDB" id="A0A1C4DGU1"/>
<dbReference type="Proteomes" id="UP000199698">
    <property type="component" value="Unassembled WGS sequence"/>
</dbReference>
<evidence type="ECO:0000313" key="2">
    <source>
        <dbReference type="EMBL" id="SCC30526.1"/>
    </source>
</evidence>
<protein>
    <submittedName>
        <fullName evidence="2">Uncharacterized phage-associated protein</fullName>
    </submittedName>
</protein>
<evidence type="ECO:0000259" key="1">
    <source>
        <dbReference type="Pfam" id="PF13274"/>
    </source>
</evidence>
<dbReference type="EMBL" id="FMBA01000073">
    <property type="protein sequence ID" value="SCC30526.1"/>
    <property type="molecule type" value="Genomic_DNA"/>
</dbReference>
<gene>
    <name evidence="2" type="ORF">GA0061080_10738</name>
</gene>
<dbReference type="RefSeq" id="WP_065574190.1">
    <property type="nucleotide sequence ID" value="NZ_FMBA01000073.1"/>
</dbReference>
<proteinExistence type="predicted"/>